<protein>
    <submittedName>
        <fullName evidence="1">Uncharacterized protein</fullName>
    </submittedName>
</protein>
<dbReference type="EMBL" id="AZIT01000001">
    <property type="protein sequence ID" value="ETZ18482.1"/>
    <property type="molecule type" value="Genomic_DNA"/>
</dbReference>
<comment type="caution">
    <text evidence="1">The sequence shown here is derived from an EMBL/GenBank/DDBJ whole genome shotgun (WGS) entry which is preliminary data.</text>
</comment>
<accession>W6THI5</accession>
<evidence type="ECO:0000313" key="1">
    <source>
        <dbReference type="EMBL" id="ETZ18482.1"/>
    </source>
</evidence>
<evidence type="ECO:0000313" key="2">
    <source>
        <dbReference type="Proteomes" id="UP000019148"/>
    </source>
</evidence>
<dbReference type="Proteomes" id="UP000019148">
    <property type="component" value="Unassembled WGS sequence"/>
</dbReference>
<dbReference type="AlphaFoldDB" id="W6THI5"/>
<proteinExistence type="predicted"/>
<name>W6THI5_9SPIR</name>
<organism evidence="1 2">
    <name type="scientific">Borrelia duttonii CR2A</name>
    <dbReference type="NCBI Taxonomy" id="1432657"/>
    <lineage>
        <taxon>Bacteria</taxon>
        <taxon>Pseudomonadati</taxon>
        <taxon>Spirochaetota</taxon>
        <taxon>Spirochaetia</taxon>
        <taxon>Spirochaetales</taxon>
        <taxon>Borreliaceae</taxon>
        <taxon>Borrelia</taxon>
    </lineage>
</organism>
<sequence length="38" mass="4647">MMLWIDLSLSRVGWRFVYEMVNKGCFAFLALKLFRFTR</sequence>
<reference evidence="1 2" key="1">
    <citation type="submission" date="2013-12" db="EMBL/GenBank/DDBJ databases">
        <title>Comparative genomics of relapsing fever spirochetes.</title>
        <authorList>
            <person name="Schwan T.G."/>
            <person name="Raffel S.J."/>
            <person name="Porcella S.F."/>
        </authorList>
    </citation>
    <scope>NUCLEOTIDE SEQUENCE [LARGE SCALE GENOMIC DNA]</scope>
    <source>
        <strain evidence="1 2">CR2A</strain>
    </source>
</reference>
<gene>
    <name evidence="1" type="ORF">BDCR2A_00455</name>
</gene>